<comment type="subcellular location">
    <subcellularLocation>
        <location evidence="1">Membrane</location>
        <topology evidence="1">Multi-pass membrane protein</topology>
    </subcellularLocation>
</comment>
<feature type="compositionally biased region" description="Low complexity" evidence="6">
    <location>
        <begin position="20"/>
        <end position="30"/>
    </location>
</feature>
<evidence type="ECO:0000256" key="2">
    <source>
        <dbReference type="ARBA" id="ARBA00022692"/>
    </source>
</evidence>
<dbReference type="PANTHER" id="PTHR36386:SF1">
    <property type="entry name" value="OS06G0683900 PROTEIN"/>
    <property type="match status" value="1"/>
</dbReference>
<keyword evidence="4" id="KW-0472">Membrane</keyword>
<keyword evidence="5" id="KW-0175">Coiled coil</keyword>
<feature type="compositionally biased region" description="Polar residues" evidence="6">
    <location>
        <begin position="375"/>
        <end position="387"/>
    </location>
</feature>
<dbReference type="Proteomes" id="UP000596660">
    <property type="component" value="Unplaced"/>
</dbReference>
<feature type="compositionally biased region" description="Polar residues" evidence="6">
    <location>
        <begin position="444"/>
        <end position="453"/>
    </location>
</feature>
<sequence>MTILNYVTIYSSATPMSQDSPTPSSPNTIPSTPPARPPTKILLPNKKPIKWSTGVAPGEYGGPPTTTKLRKYWGGEKEDPITSSDLIWNRDFMPQMEKLVQDQSQADDSSLFPSPPIEQYPETMNSQDLQIWNNAAFDNGESENSANVKFSWSGLNPLSSINLSQSIGSDSTKENRTPLMAESPVSLKSLSEGKPLQDNIVIRNAQNIPICKMGVLEKGNQLEEKDIDFEIEEIEKEINRLSSRLESLRIEKAKQNAKMMEKKGRIVAAKFMDPPKQSTRSSNEQNKFEDSMSLSAKLKTPRRGLSMGPAEIMRSVRRGISLGPVEIYLGTKLKHFGKQDAITPGQQSANRRKSCYWKLHDVDELRVTKERGKSMSLSPKARSTTAVKAQVPKPAATTIGSKKTAKKEDAVISSIQPKKLFAKDGEKSGPAKKPIKSGRVVPSRYNQVSNGGNSAVKELRKRSLSENEEDYNRSDKKRVSLTEKTSGGEQLATESRVKKRWEIPSDVVIQTNVDHKTPSSVSKMVDMVPKIKNLRCKNESPRDSGPAKRVAELVGRKSFFSTEDGVDEEAEESVCQALSFAEEQVVQECPKIRIIRHVNESPRDSGAVKRVSQLVGRKSFFHNDEDEMPVFSFEEDDIASLCLVLTSNQFYLSTAVVVWLILGYESRMILDYESSGFLSLNRVMSLDSLEVDLSTSLKATPKPAVEQSTAKAKNTQVPTQRWKLAPTKREQEKWDKATKAATGGSDVMLREIRQPRGDPEVLAAQSREQYYKLKNKLQLLTVGIGCVGLVSSYVSYSPEIALSFGAGFLGSLAYIRMLGNSVDSMASSGSRKMIKAAVGQPRLLVPVVLVMIYNRWNGIAVPQYGLMHLDLIPMLVGFFTYKIATFVQAIEEALTIVGKNSESES</sequence>
<accession>A0A803MZ33</accession>
<keyword evidence="9" id="KW-1185">Reference proteome</keyword>
<evidence type="ECO:0000256" key="4">
    <source>
        <dbReference type="ARBA" id="ARBA00023136"/>
    </source>
</evidence>
<dbReference type="EnsemblPlants" id="AUR62037610-RA">
    <property type="protein sequence ID" value="AUR62037610-RA:cds"/>
    <property type="gene ID" value="AUR62037610"/>
</dbReference>
<evidence type="ECO:0000256" key="5">
    <source>
        <dbReference type="SAM" id="Coils"/>
    </source>
</evidence>
<dbReference type="Pfam" id="PF24763">
    <property type="entry name" value="CGL160_C"/>
    <property type="match status" value="1"/>
</dbReference>
<organism evidence="8 9">
    <name type="scientific">Chenopodium quinoa</name>
    <name type="common">Quinoa</name>
    <dbReference type="NCBI Taxonomy" id="63459"/>
    <lineage>
        <taxon>Eukaryota</taxon>
        <taxon>Viridiplantae</taxon>
        <taxon>Streptophyta</taxon>
        <taxon>Embryophyta</taxon>
        <taxon>Tracheophyta</taxon>
        <taxon>Spermatophyta</taxon>
        <taxon>Magnoliopsida</taxon>
        <taxon>eudicotyledons</taxon>
        <taxon>Gunneridae</taxon>
        <taxon>Pentapetalae</taxon>
        <taxon>Caryophyllales</taxon>
        <taxon>Chenopodiaceae</taxon>
        <taxon>Chenopodioideae</taxon>
        <taxon>Atripliceae</taxon>
        <taxon>Chenopodium</taxon>
    </lineage>
</organism>
<evidence type="ECO:0000313" key="8">
    <source>
        <dbReference type="EnsemblPlants" id="AUR62037610-RA:cds"/>
    </source>
</evidence>
<evidence type="ECO:0000313" key="9">
    <source>
        <dbReference type="Proteomes" id="UP000596660"/>
    </source>
</evidence>
<evidence type="ECO:0000256" key="1">
    <source>
        <dbReference type="ARBA" id="ARBA00004141"/>
    </source>
</evidence>
<dbReference type="PANTHER" id="PTHR36386">
    <property type="entry name" value="OS06G0683900 PROTEIN"/>
    <property type="match status" value="1"/>
</dbReference>
<reference evidence="8" key="2">
    <citation type="submission" date="2021-03" db="UniProtKB">
        <authorList>
            <consortium name="EnsemblPlants"/>
        </authorList>
    </citation>
    <scope>IDENTIFICATION</scope>
</reference>
<evidence type="ECO:0000256" key="6">
    <source>
        <dbReference type="SAM" id="MobiDB-lite"/>
    </source>
</evidence>
<dbReference type="InterPro" id="IPR056309">
    <property type="entry name" value="CGL160/ATPI_dom"/>
</dbReference>
<dbReference type="GO" id="GO:0016020">
    <property type="term" value="C:membrane"/>
    <property type="evidence" value="ECO:0007669"/>
    <property type="project" value="UniProtKB-SubCell"/>
</dbReference>
<feature type="compositionally biased region" description="Polar residues" evidence="6">
    <location>
        <begin position="276"/>
        <end position="285"/>
    </location>
</feature>
<protein>
    <recommendedName>
        <fullName evidence="7">CGL160/ATPI domain-containing protein</fullName>
    </recommendedName>
</protein>
<feature type="region of interest" description="Disordered" evidence="6">
    <location>
        <begin position="13"/>
        <end position="63"/>
    </location>
</feature>
<proteinExistence type="predicted"/>
<reference evidence="8" key="1">
    <citation type="journal article" date="2017" name="Nature">
        <title>The genome of Chenopodium quinoa.</title>
        <authorList>
            <person name="Jarvis D.E."/>
            <person name="Ho Y.S."/>
            <person name="Lightfoot D.J."/>
            <person name="Schmoeckel S.M."/>
            <person name="Li B."/>
            <person name="Borm T.J.A."/>
            <person name="Ohyanagi H."/>
            <person name="Mineta K."/>
            <person name="Michell C.T."/>
            <person name="Saber N."/>
            <person name="Kharbatia N.M."/>
            <person name="Rupper R.R."/>
            <person name="Sharp A.R."/>
            <person name="Dally N."/>
            <person name="Boughton B.A."/>
            <person name="Woo Y.H."/>
            <person name="Gao G."/>
            <person name="Schijlen E.G.W.M."/>
            <person name="Guo X."/>
            <person name="Momin A.A."/>
            <person name="Negrao S."/>
            <person name="Al-Babili S."/>
            <person name="Gehring C."/>
            <person name="Roessner U."/>
            <person name="Jung C."/>
            <person name="Murphy K."/>
            <person name="Arold S.T."/>
            <person name="Gojobori T."/>
            <person name="van der Linden C.G."/>
            <person name="van Loo E.N."/>
            <person name="Jellen E.N."/>
            <person name="Maughan P.J."/>
            <person name="Tester M."/>
        </authorList>
    </citation>
    <scope>NUCLEOTIDE SEQUENCE [LARGE SCALE GENOMIC DNA]</scope>
    <source>
        <strain evidence="8">cv. PI 614886</strain>
    </source>
</reference>
<keyword evidence="3" id="KW-1133">Transmembrane helix</keyword>
<feature type="domain" description="CGL160/ATPI" evidence="7">
    <location>
        <begin position="758"/>
        <end position="891"/>
    </location>
</feature>
<dbReference type="AlphaFoldDB" id="A0A803MZ33"/>
<feature type="region of interest" description="Disordered" evidence="6">
    <location>
        <begin position="273"/>
        <end position="292"/>
    </location>
</feature>
<feature type="region of interest" description="Disordered" evidence="6">
    <location>
        <begin position="370"/>
        <end position="496"/>
    </location>
</feature>
<feature type="compositionally biased region" description="Basic and acidic residues" evidence="6">
    <location>
        <begin position="457"/>
        <end position="481"/>
    </location>
</feature>
<dbReference type="Gramene" id="AUR62037610-RA">
    <property type="protein sequence ID" value="AUR62037610-RA:cds"/>
    <property type="gene ID" value="AUR62037610"/>
</dbReference>
<evidence type="ECO:0000256" key="3">
    <source>
        <dbReference type="ARBA" id="ARBA00022989"/>
    </source>
</evidence>
<name>A0A803MZ33_CHEQI</name>
<evidence type="ECO:0000259" key="7">
    <source>
        <dbReference type="Pfam" id="PF24763"/>
    </source>
</evidence>
<feature type="coiled-coil region" evidence="5">
    <location>
        <begin position="224"/>
        <end position="265"/>
    </location>
</feature>
<keyword evidence="2" id="KW-0812">Transmembrane</keyword>